<dbReference type="Proteomes" id="UP000015101">
    <property type="component" value="Unassembled WGS sequence"/>
</dbReference>
<dbReference type="GeneID" id="20206192"/>
<reference evidence="4" key="1">
    <citation type="submission" date="2012-12" db="EMBL/GenBank/DDBJ databases">
        <authorList>
            <person name="Hellsten U."/>
            <person name="Grimwood J."/>
            <person name="Chapman J.A."/>
            <person name="Shapiro H."/>
            <person name="Aerts A."/>
            <person name="Otillar R.P."/>
            <person name="Terry A.Y."/>
            <person name="Boore J.L."/>
            <person name="Simakov O."/>
            <person name="Marletaz F."/>
            <person name="Cho S.-J."/>
            <person name="Edsinger-Gonzales E."/>
            <person name="Havlak P."/>
            <person name="Kuo D.-H."/>
            <person name="Larsson T."/>
            <person name="Lv J."/>
            <person name="Arendt D."/>
            <person name="Savage R."/>
            <person name="Osoegawa K."/>
            <person name="de Jong P."/>
            <person name="Lindberg D.R."/>
            <person name="Seaver E.C."/>
            <person name="Weisblat D.A."/>
            <person name="Putnam N.H."/>
            <person name="Grigoriev I.V."/>
            <person name="Rokhsar D.S."/>
        </authorList>
    </citation>
    <scope>NUCLEOTIDE SEQUENCE</scope>
</reference>
<dbReference type="CTD" id="20206192"/>
<name>T1FBJ3_HELRO</name>
<dbReference type="RefSeq" id="XP_009023799.1">
    <property type="nucleotide sequence ID" value="XM_009025551.1"/>
</dbReference>
<evidence type="ECO:0000313" key="4">
    <source>
        <dbReference type="Proteomes" id="UP000015101"/>
    </source>
</evidence>
<reference evidence="3" key="3">
    <citation type="submission" date="2015-06" db="UniProtKB">
        <authorList>
            <consortium name="EnsemblMetazoa"/>
        </authorList>
    </citation>
    <scope>IDENTIFICATION</scope>
</reference>
<dbReference type="EMBL" id="AMQM01006016">
    <property type="status" value="NOT_ANNOTATED_CDS"/>
    <property type="molecule type" value="Genomic_DNA"/>
</dbReference>
<keyword evidence="1" id="KW-0732">Signal</keyword>
<accession>T1FBJ3</accession>
<dbReference type="HOGENOM" id="CLU_1512247_0_0_1"/>
<dbReference type="AlphaFoldDB" id="T1FBJ3"/>
<dbReference type="EnsemblMetazoa" id="HelroT177344">
    <property type="protein sequence ID" value="HelroP177344"/>
    <property type="gene ID" value="HelroG177344"/>
</dbReference>
<dbReference type="EMBL" id="KB097222">
    <property type="protein sequence ID" value="ESN98106.1"/>
    <property type="molecule type" value="Genomic_DNA"/>
</dbReference>
<reference evidence="2 4" key="2">
    <citation type="journal article" date="2013" name="Nature">
        <title>Insights into bilaterian evolution from three spiralian genomes.</title>
        <authorList>
            <person name="Simakov O."/>
            <person name="Marletaz F."/>
            <person name="Cho S.J."/>
            <person name="Edsinger-Gonzales E."/>
            <person name="Havlak P."/>
            <person name="Hellsten U."/>
            <person name="Kuo D.H."/>
            <person name="Larsson T."/>
            <person name="Lv J."/>
            <person name="Arendt D."/>
            <person name="Savage R."/>
            <person name="Osoegawa K."/>
            <person name="de Jong P."/>
            <person name="Grimwood J."/>
            <person name="Chapman J.A."/>
            <person name="Shapiro H."/>
            <person name="Aerts A."/>
            <person name="Otillar R.P."/>
            <person name="Terry A.Y."/>
            <person name="Boore J.L."/>
            <person name="Grigoriev I.V."/>
            <person name="Lindberg D.R."/>
            <person name="Seaver E.C."/>
            <person name="Weisblat D.A."/>
            <person name="Putnam N.H."/>
            <person name="Rokhsar D.S."/>
        </authorList>
    </citation>
    <scope>NUCLEOTIDE SEQUENCE</scope>
</reference>
<sequence>MKVLWFLLIIIRFAMFDSENISGNKRNKVKSEKKVNIHTAGTLLISDEYPKISKGKNKRLWFQKKPIDDILYGNSKSEMDKLKGWYCHIRYGIDAADMEENDINFLKRESCENEVNQRLKGMSQRCDKTVFFKDKTMTLRAQDRTETRLSFKEHVSRRHIQGQDMKFKTKMRLRNQNL</sequence>
<evidence type="ECO:0000313" key="3">
    <source>
        <dbReference type="EnsemblMetazoa" id="HelroP177344"/>
    </source>
</evidence>
<feature type="signal peptide" evidence="1">
    <location>
        <begin position="1"/>
        <end position="16"/>
    </location>
</feature>
<organism evidence="3 4">
    <name type="scientific">Helobdella robusta</name>
    <name type="common">Californian leech</name>
    <dbReference type="NCBI Taxonomy" id="6412"/>
    <lineage>
        <taxon>Eukaryota</taxon>
        <taxon>Metazoa</taxon>
        <taxon>Spiralia</taxon>
        <taxon>Lophotrochozoa</taxon>
        <taxon>Annelida</taxon>
        <taxon>Clitellata</taxon>
        <taxon>Hirudinea</taxon>
        <taxon>Rhynchobdellida</taxon>
        <taxon>Glossiphoniidae</taxon>
        <taxon>Helobdella</taxon>
    </lineage>
</organism>
<dbReference type="InParanoid" id="T1FBJ3"/>
<evidence type="ECO:0000313" key="2">
    <source>
        <dbReference type="EMBL" id="ESN98106.1"/>
    </source>
</evidence>
<feature type="chain" id="PRO_5010980480" evidence="1">
    <location>
        <begin position="17"/>
        <end position="178"/>
    </location>
</feature>
<gene>
    <name evidence="3" type="primary">20206192</name>
    <name evidence="2" type="ORF">HELRODRAFT_177344</name>
</gene>
<protein>
    <submittedName>
        <fullName evidence="2 3">Uncharacterized protein</fullName>
    </submittedName>
</protein>
<evidence type="ECO:0000256" key="1">
    <source>
        <dbReference type="SAM" id="SignalP"/>
    </source>
</evidence>
<dbReference type="KEGG" id="hro:HELRODRAFT_177344"/>
<proteinExistence type="predicted"/>
<keyword evidence="4" id="KW-1185">Reference proteome</keyword>